<organism evidence="2 3">
    <name type="scientific">Niastella koreensis</name>
    <dbReference type="NCBI Taxonomy" id="354356"/>
    <lineage>
        <taxon>Bacteria</taxon>
        <taxon>Pseudomonadati</taxon>
        <taxon>Bacteroidota</taxon>
        <taxon>Chitinophagia</taxon>
        <taxon>Chitinophagales</taxon>
        <taxon>Chitinophagaceae</taxon>
        <taxon>Niastella</taxon>
    </lineage>
</organism>
<dbReference type="Gene3D" id="3.60.15.10">
    <property type="entry name" value="Ribonuclease Z/Hydroxyacylglutathione hydrolase-like"/>
    <property type="match status" value="1"/>
</dbReference>
<dbReference type="SUPFAM" id="SSF56281">
    <property type="entry name" value="Metallo-hydrolase/oxidoreductase"/>
    <property type="match status" value="1"/>
</dbReference>
<dbReference type="Proteomes" id="UP000192277">
    <property type="component" value="Unassembled WGS sequence"/>
</dbReference>
<sequence length="471" mass="55679">MEFKILSHAGLLIKNKSGRSLICDPWLVGSSYWRSWWNYPPVSKDLINSLQPDFIYLTHIHWDHFHGDSLKKFRPGIPIIVPKGNYSRMKDDLFYLGYTNIIELKHGERYQIDEHFSITSYQFWMFLDSALLIECDGVILLNLNDSKHMGLTLKQIVRKHKPIDFVFRSHSSANERLSYEVVDEPGAPVDDLERYIKEFAQTARATKAKYAIPFASNHCHLHKDSFHFNQYIQHPVLVEDYFKQHKIPSPIVRVMVSGDSWSSTNGFTISDKDWFTNRSTILAEYLEQQSESLEKFYLQENKTEIDKQVVVDYFEKFTSTLPFFVKRYFKNVNFTYVLSAGGATKYIYQINIHQGKVMELPPDTPLDHGKYPLQIHTTAFIFLRGIEFKIFSHMCIGKRVFYKVTSQHKKYMEALNLVFNAYEYDLLPLHRLFTWRSVESWSMRWREVILYMQLAKDKLIYGKLDLDKYLR</sequence>
<evidence type="ECO:0000313" key="3">
    <source>
        <dbReference type="Proteomes" id="UP000192277"/>
    </source>
</evidence>
<dbReference type="Pfam" id="PF13483">
    <property type="entry name" value="Lactamase_B_3"/>
    <property type="match status" value="1"/>
</dbReference>
<feature type="domain" description="Metallo-beta-lactamase" evidence="1">
    <location>
        <begin position="7"/>
        <end position="170"/>
    </location>
</feature>
<gene>
    <name evidence="2" type="ORF">A4D02_22140</name>
</gene>
<proteinExistence type="predicted"/>
<evidence type="ECO:0000259" key="1">
    <source>
        <dbReference type="SMART" id="SM00849"/>
    </source>
</evidence>
<dbReference type="EMBL" id="LWBO01000003">
    <property type="protein sequence ID" value="OQP53105.1"/>
    <property type="molecule type" value="Genomic_DNA"/>
</dbReference>
<dbReference type="InterPro" id="IPR001279">
    <property type="entry name" value="Metallo-B-lactamas"/>
</dbReference>
<reference evidence="2 3" key="1">
    <citation type="submission" date="2016-04" db="EMBL/GenBank/DDBJ databases">
        <authorList>
            <person name="Chen L."/>
            <person name="Zhuang W."/>
            <person name="Wang G."/>
        </authorList>
    </citation>
    <scope>NUCLEOTIDE SEQUENCE [LARGE SCALE GENOMIC DNA]</scope>
    <source>
        <strain evidence="3">GR20</strain>
    </source>
</reference>
<dbReference type="InterPro" id="IPR036866">
    <property type="entry name" value="RibonucZ/Hydroxyglut_hydro"/>
</dbReference>
<name>A0ABX3P5C6_9BACT</name>
<evidence type="ECO:0000313" key="2">
    <source>
        <dbReference type="EMBL" id="OQP53105.1"/>
    </source>
</evidence>
<keyword evidence="3" id="KW-1185">Reference proteome</keyword>
<comment type="caution">
    <text evidence="2">The sequence shown here is derived from an EMBL/GenBank/DDBJ whole genome shotgun (WGS) entry which is preliminary data.</text>
</comment>
<dbReference type="SMART" id="SM00849">
    <property type="entry name" value="Lactamase_B"/>
    <property type="match status" value="1"/>
</dbReference>
<accession>A0ABX3P5C6</accession>
<dbReference type="RefSeq" id="WP_014218363.1">
    <property type="nucleotide sequence ID" value="NZ_LWBO01000003.1"/>
</dbReference>
<protein>
    <recommendedName>
        <fullName evidence="1">Metallo-beta-lactamase domain-containing protein</fullName>
    </recommendedName>
</protein>